<gene>
    <name evidence="3" type="ORF">CLIT_12c00390</name>
</gene>
<dbReference type="Proteomes" id="UP000027946">
    <property type="component" value="Unassembled WGS sequence"/>
</dbReference>
<keyword evidence="1" id="KW-0812">Transmembrane</keyword>
<comment type="caution">
    <text evidence="3">The sequence shown here is derived from an EMBL/GenBank/DDBJ whole genome shotgun (WGS) entry which is preliminary data.</text>
</comment>
<dbReference type="PANTHER" id="PTHR23308">
    <property type="entry name" value="NUCLEAR INHIBITOR OF PROTEIN PHOSPHATASE-1"/>
    <property type="match status" value="1"/>
</dbReference>
<dbReference type="CDD" id="cd00060">
    <property type="entry name" value="FHA"/>
    <property type="match status" value="1"/>
</dbReference>
<dbReference type="InterPro" id="IPR050923">
    <property type="entry name" value="Cell_Proc_Reg/RNA_Proc"/>
</dbReference>
<protein>
    <submittedName>
        <fullName evidence="3">Forkhead-associated (FHA) domain-containing protein</fullName>
    </submittedName>
</protein>
<name>A0A069RD56_PEPLI</name>
<dbReference type="eggNOG" id="COG1716">
    <property type="taxonomic scope" value="Bacteria"/>
</dbReference>
<sequence length="141" mass="16562">MFNILSLIFRYLFILIIYFFIFSIIRLIYLDIRSFSAVKSAHSYLRLIVLREYLPFDIEEVYLLDRSVRIGRNKGNDIVINDPFISSEHLNVIKDGDEFFIDDAGSANGTYVNGKRIEGRTHIKNQDRIRMGQVEFLFVSK</sequence>
<organism evidence="3 4">
    <name type="scientific">Peptoclostridium litorale DSM 5388</name>
    <dbReference type="NCBI Taxonomy" id="1121324"/>
    <lineage>
        <taxon>Bacteria</taxon>
        <taxon>Bacillati</taxon>
        <taxon>Bacillota</taxon>
        <taxon>Clostridia</taxon>
        <taxon>Peptostreptococcales</taxon>
        <taxon>Peptoclostridiaceae</taxon>
        <taxon>Peptoclostridium</taxon>
    </lineage>
</organism>
<accession>A0A069RD56</accession>
<dbReference type="SUPFAM" id="SSF49879">
    <property type="entry name" value="SMAD/FHA domain"/>
    <property type="match status" value="1"/>
</dbReference>
<reference evidence="3 4" key="1">
    <citation type="submission" date="2014-03" db="EMBL/GenBank/DDBJ databases">
        <title>Genome sequence of Clostridium litorale W6, DSM 5388.</title>
        <authorList>
            <person name="Poehlein A."/>
            <person name="Jagirdar A."/>
            <person name="Khonsari B."/>
            <person name="Chibani C.M."/>
            <person name="Gutierrez Gutierrez D.A."/>
            <person name="Davydova E."/>
            <person name="Alghaithi H.S."/>
            <person name="Nair K.P."/>
            <person name="Dhamotharan K."/>
            <person name="Chandran L."/>
            <person name="G W."/>
            <person name="Daniel R."/>
        </authorList>
    </citation>
    <scope>NUCLEOTIDE SEQUENCE [LARGE SCALE GENOMIC DNA]</scope>
    <source>
        <strain evidence="3 4">W6</strain>
    </source>
</reference>
<dbReference type="AlphaFoldDB" id="A0A069RD56"/>
<dbReference type="STRING" id="1121324.CLIT_12c00390"/>
<evidence type="ECO:0000313" key="3">
    <source>
        <dbReference type="EMBL" id="KDR94971.1"/>
    </source>
</evidence>
<evidence type="ECO:0000313" key="4">
    <source>
        <dbReference type="Proteomes" id="UP000027946"/>
    </source>
</evidence>
<dbReference type="OrthoDB" id="9816434at2"/>
<dbReference type="SMART" id="SM00240">
    <property type="entry name" value="FHA"/>
    <property type="match status" value="1"/>
</dbReference>
<dbReference type="EMBL" id="JJMM01000012">
    <property type="protein sequence ID" value="KDR94971.1"/>
    <property type="molecule type" value="Genomic_DNA"/>
</dbReference>
<keyword evidence="1" id="KW-1133">Transmembrane helix</keyword>
<dbReference type="RefSeq" id="WP_038265671.1">
    <property type="nucleotide sequence ID" value="NZ_JJMM01000012.1"/>
</dbReference>
<evidence type="ECO:0000256" key="1">
    <source>
        <dbReference type="SAM" id="Phobius"/>
    </source>
</evidence>
<dbReference type="Gene3D" id="2.60.200.20">
    <property type="match status" value="1"/>
</dbReference>
<feature type="transmembrane region" description="Helical" evidence="1">
    <location>
        <begin position="7"/>
        <end position="29"/>
    </location>
</feature>
<keyword evidence="1" id="KW-0472">Membrane</keyword>
<evidence type="ECO:0000259" key="2">
    <source>
        <dbReference type="PROSITE" id="PS50006"/>
    </source>
</evidence>
<dbReference type="InterPro" id="IPR000253">
    <property type="entry name" value="FHA_dom"/>
</dbReference>
<dbReference type="Pfam" id="PF00498">
    <property type="entry name" value="FHA"/>
    <property type="match status" value="1"/>
</dbReference>
<dbReference type="PROSITE" id="PS50006">
    <property type="entry name" value="FHA_DOMAIN"/>
    <property type="match status" value="1"/>
</dbReference>
<dbReference type="InterPro" id="IPR008984">
    <property type="entry name" value="SMAD_FHA_dom_sf"/>
</dbReference>
<keyword evidence="4" id="KW-1185">Reference proteome</keyword>
<feature type="domain" description="FHA" evidence="2">
    <location>
        <begin position="68"/>
        <end position="117"/>
    </location>
</feature>
<proteinExistence type="predicted"/>